<comment type="caution">
    <text evidence="10">The sequence shown here is derived from an EMBL/GenBank/DDBJ whole genome shotgun (WGS) entry which is preliminary data.</text>
</comment>
<keyword evidence="6 8" id="KW-0802">TPR repeat</keyword>
<gene>
    <name evidence="10" type="ORF">XDN619_LOCUS3320</name>
</gene>
<dbReference type="AlphaFoldDB" id="A0A816N0Y5"/>
<evidence type="ECO:0000256" key="2">
    <source>
        <dbReference type="ARBA" id="ARBA00022676"/>
    </source>
</evidence>
<evidence type="ECO:0000256" key="8">
    <source>
        <dbReference type="PROSITE-ProRule" id="PRU00339"/>
    </source>
</evidence>
<dbReference type="PROSITE" id="PS50293">
    <property type="entry name" value="TPR_REGION"/>
    <property type="match status" value="1"/>
</dbReference>
<dbReference type="PANTHER" id="PTHR45641">
    <property type="entry name" value="TETRATRICOPEPTIDE REPEAT PROTEIN (AFU_ORTHOLOGUE AFUA_6G03870)"/>
    <property type="match status" value="1"/>
</dbReference>
<keyword evidence="2 9" id="KW-0328">Glycosyltransferase</keyword>
<keyword evidence="9" id="KW-0521">NADP</keyword>
<feature type="repeat" description="TPR" evidence="8">
    <location>
        <begin position="534"/>
        <end position="567"/>
    </location>
</feature>
<dbReference type="Pfam" id="PF01129">
    <property type="entry name" value="ART"/>
    <property type="match status" value="1"/>
</dbReference>
<dbReference type="EC" id="2.4.2.31" evidence="9"/>
<evidence type="ECO:0000256" key="3">
    <source>
        <dbReference type="ARBA" id="ARBA00022679"/>
    </source>
</evidence>
<dbReference type="PANTHER" id="PTHR45641:SF19">
    <property type="entry name" value="NEPHROCYSTIN-3"/>
    <property type="match status" value="1"/>
</dbReference>
<feature type="repeat" description="TPR" evidence="8">
    <location>
        <begin position="450"/>
        <end position="483"/>
    </location>
</feature>
<evidence type="ECO:0000256" key="9">
    <source>
        <dbReference type="RuleBase" id="RU361228"/>
    </source>
</evidence>
<keyword evidence="4" id="KW-0548">Nucleotidyltransferase</keyword>
<dbReference type="InterPro" id="IPR000768">
    <property type="entry name" value="ART"/>
</dbReference>
<dbReference type="EMBL" id="CAJNRG010000442">
    <property type="protein sequence ID" value="CAF2001362.1"/>
    <property type="molecule type" value="Genomic_DNA"/>
</dbReference>
<dbReference type="PROSITE" id="PS51996">
    <property type="entry name" value="TR_MART"/>
    <property type="match status" value="1"/>
</dbReference>
<sequence length="615" mass="70307">MVSTSTMDVSASTAIRPKWRCMAQNYLIIYIDDGNTDCQNTIAQLRSVFNEAIVCNELAHCIKCLDESNHEKAFVILSGSIGKDLVPQIHGMHKVDGIYIFCDNKETYEQWVQEWPKIKGVFTSIKLISESLKTVAYQCSLNAIPMSFVSKQAIASDKLNLDELEPAFMYSVLFKEIVLEIDDDSDKKSAQDLVTYCRGLNILESSLNDFSYTRHIKSAIWCYTKYAFLYEILNRALREFNTRAMIKMSFFIRNLHRQLEQLQKEQFNVHETALMVYRGQALSSEDFNRLLSTKGGLLSFNNFLSTSKERDIANMFAASSKDISNVAVGVIFSITIDSSQLRASTTPFANIQHASAFEQEEEILFSMHTVFRVGEIKQSTTNSFIWEVELTLTNDNDPNLARLTKYMKKEIDGKGWSRMGMLMLRVGHPDEAEMLYNELLENTTDDSDIASINHQLGYLKDNQGKYKEAISFYETSLEIRLKHLQKDDPSLAPTYSNIGSVYYNMGHYSKALTFFEKSNQIYENVLPVAHPDLATSYNNIGMAYYSKGDYSKALEFYKKSHEIYEKTLPPNHPDFAVSLSNIGGLYNRIGDYSNAFKFYKKDDEISKRVLLPNHP</sequence>
<dbReference type="SUPFAM" id="SSF48452">
    <property type="entry name" value="TPR-like"/>
    <property type="match status" value="1"/>
</dbReference>
<name>A0A816N0Y5_9BILA</name>
<dbReference type="GO" id="GO:0106274">
    <property type="term" value="F:NAD+-protein-arginine ADP-ribosyltransferase activity"/>
    <property type="evidence" value="ECO:0007669"/>
    <property type="project" value="UniProtKB-EC"/>
</dbReference>
<dbReference type="SMART" id="SM00028">
    <property type="entry name" value="TPR"/>
    <property type="match status" value="5"/>
</dbReference>
<feature type="non-terminal residue" evidence="10">
    <location>
        <position position="615"/>
    </location>
</feature>
<organism evidence="10 11">
    <name type="scientific">Rotaria magnacalcarata</name>
    <dbReference type="NCBI Taxonomy" id="392030"/>
    <lineage>
        <taxon>Eukaryota</taxon>
        <taxon>Metazoa</taxon>
        <taxon>Spiralia</taxon>
        <taxon>Gnathifera</taxon>
        <taxon>Rotifera</taxon>
        <taxon>Eurotatoria</taxon>
        <taxon>Bdelloidea</taxon>
        <taxon>Philodinida</taxon>
        <taxon>Philodinidae</taxon>
        <taxon>Rotaria</taxon>
    </lineage>
</organism>
<reference evidence="10" key="1">
    <citation type="submission" date="2021-02" db="EMBL/GenBank/DDBJ databases">
        <authorList>
            <person name="Nowell W R."/>
        </authorList>
    </citation>
    <scope>NUCLEOTIDE SEQUENCE</scope>
</reference>
<evidence type="ECO:0000256" key="7">
    <source>
        <dbReference type="ARBA" id="ARBA00047597"/>
    </source>
</evidence>
<dbReference type="SUPFAM" id="SSF56399">
    <property type="entry name" value="ADP-ribosylation"/>
    <property type="match status" value="1"/>
</dbReference>
<dbReference type="GO" id="GO:0016779">
    <property type="term" value="F:nucleotidyltransferase activity"/>
    <property type="evidence" value="ECO:0007669"/>
    <property type="project" value="UniProtKB-KW"/>
</dbReference>
<dbReference type="InterPro" id="IPR019734">
    <property type="entry name" value="TPR_rpt"/>
</dbReference>
<evidence type="ECO:0000256" key="1">
    <source>
        <dbReference type="ARBA" id="ARBA00009558"/>
    </source>
</evidence>
<evidence type="ECO:0000256" key="6">
    <source>
        <dbReference type="ARBA" id="ARBA00022803"/>
    </source>
</evidence>
<keyword evidence="5" id="KW-0677">Repeat</keyword>
<dbReference type="PROSITE" id="PS50005">
    <property type="entry name" value="TPR"/>
    <property type="match status" value="3"/>
</dbReference>
<protein>
    <recommendedName>
        <fullName evidence="9">NAD(P)(+)--arginine ADP-ribosyltransferase</fullName>
        <ecNumber evidence="9">2.4.2.31</ecNumber>
    </recommendedName>
    <alternativeName>
        <fullName evidence="9">Mono(ADP-ribosyl)transferase</fullName>
    </alternativeName>
</protein>
<keyword evidence="9" id="KW-0520">NAD</keyword>
<evidence type="ECO:0000256" key="4">
    <source>
        <dbReference type="ARBA" id="ARBA00022695"/>
    </source>
</evidence>
<dbReference type="Gene3D" id="3.90.176.10">
    <property type="entry name" value="Toxin ADP-ribosyltransferase, Chain A, domain 1"/>
    <property type="match status" value="1"/>
</dbReference>
<dbReference type="InterPro" id="IPR011990">
    <property type="entry name" value="TPR-like_helical_dom_sf"/>
</dbReference>
<dbReference type="Pfam" id="PF13424">
    <property type="entry name" value="TPR_12"/>
    <property type="match status" value="2"/>
</dbReference>
<feature type="repeat" description="TPR" evidence="8">
    <location>
        <begin position="492"/>
        <end position="525"/>
    </location>
</feature>
<comment type="similarity">
    <text evidence="1 9">Belongs to the Arg-specific ADP-ribosyltransferase family.</text>
</comment>
<evidence type="ECO:0000313" key="11">
    <source>
        <dbReference type="Proteomes" id="UP000663887"/>
    </source>
</evidence>
<dbReference type="Proteomes" id="UP000663887">
    <property type="component" value="Unassembled WGS sequence"/>
</dbReference>
<keyword evidence="3 9" id="KW-0808">Transferase</keyword>
<comment type="catalytic activity">
    <reaction evidence="7 9">
        <text>L-arginyl-[protein] + NAD(+) = N(omega)-(ADP-D-ribosyl)-L-arginyl-[protein] + nicotinamide + H(+)</text>
        <dbReference type="Rhea" id="RHEA:19149"/>
        <dbReference type="Rhea" id="RHEA-COMP:10532"/>
        <dbReference type="Rhea" id="RHEA-COMP:15087"/>
        <dbReference type="ChEBI" id="CHEBI:15378"/>
        <dbReference type="ChEBI" id="CHEBI:17154"/>
        <dbReference type="ChEBI" id="CHEBI:29965"/>
        <dbReference type="ChEBI" id="CHEBI:57540"/>
        <dbReference type="ChEBI" id="CHEBI:142554"/>
        <dbReference type="EC" id="2.4.2.31"/>
    </reaction>
</comment>
<evidence type="ECO:0000313" key="10">
    <source>
        <dbReference type="EMBL" id="CAF2001362.1"/>
    </source>
</evidence>
<dbReference type="Gene3D" id="1.25.40.10">
    <property type="entry name" value="Tetratricopeptide repeat domain"/>
    <property type="match status" value="1"/>
</dbReference>
<accession>A0A816N0Y5</accession>
<proteinExistence type="inferred from homology"/>
<evidence type="ECO:0000256" key="5">
    <source>
        <dbReference type="ARBA" id="ARBA00022737"/>
    </source>
</evidence>